<gene>
    <name evidence="11" type="ORF">CBR_g20020</name>
</gene>
<evidence type="ECO:0000256" key="8">
    <source>
        <dbReference type="ARBA" id="ARBA00025340"/>
    </source>
</evidence>
<dbReference type="GO" id="GO:0032594">
    <property type="term" value="P:protein transport within lipid bilayer"/>
    <property type="evidence" value="ECO:0007669"/>
    <property type="project" value="EnsemblPlants"/>
</dbReference>
<evidence type="ECO:0000256" key="1">
    <source>
        <dbReference type="ARBA" id="ARBA00004581"/>
    </source>
</evidence>
<keyword evidence="2" id="KW-0813">Transport</keyword>
<comment type="subcellular location">
    <subcellularLocation>
        <location evidence="1">Plastid</location>
        <location evidence="1">Chloroplast thylakoid membrane</location>
        <topology evidence="1">Single-pass membrane protein</topology>
    </subcellularLocation>
</comment>
<dbReference type="GO" id="GO:0043953">
    <property type="term" value="P:protein transport by the Tat complex"/>
    <property type="evidence" value="ECO:0007669"/>
    <property type="project" value="InterPro"/>
</dbReference>
<keyword evidence="7 10" id="KW-0472">Membrane</keyword>
<proteinExistence type="inferred from homology"/>
<evidence type="ECO:0000256" key="5">
    <source>
        <dbReference type="ARBA" id="ARBA00022989"/>
    </source>
</evidence>
<comment type="function">
    <text evidence="8">Part of the twin-arginine translocation (Tat) system that transports large folded proteins containing a characteristic twin-arginine motif in their signal peptide across the thylakoid membrane. Involved in delta pH-dependent protein transport required for chloroplast development, especially thylakoid membrane formation. TATC and TATB mediate precursor recognition, whereas TATA facilitates translocation.</text>
</comment>
<dbReference type="STRING" id="69332.A0A388KZD2"/>
<evidence type="ECO:0000256" key="6">
    <source>
        <dbReference type="ARBA" id="ARBA00023010"/>
    </source>
</evidence>
<evidence type="ECO:0000256" key="7">
    <source>
        <dbReference type="ARBA" id="ARBA00023136"/>
    </source>
</evidence>
<dbReference type="InterPro" id="IPR003369">
    <property type="entry name" value="TatA/B/E"/>
</dbReference>
<evidence type="ECO:0000256" key="2">
    <source>
        <dbReference type="ARBA" id="ARBA00022448"/>
    </source>
</evidence>
<dbReference type="GO" id="GO:0009535">
    <property type="term" value="C:chloroplast thylakoid membrane"/>
    <property type="evidence" value="ECO:0007669"/>
    <property type="project" value="UniProtKB-SubCell"/>
</dbReference>
<evidence type="ECO:0000313" key="12">
    <source>
        <dbReference type="Proteomes" id="UP000265515"/>
    </source>
</evidence>
<name>A0A388KZD2_CHABU</name>
<dbReference type="Pfam" id="PF02416">
    <property type="entry name" value="TatA_B_E"/>
    <property type="match status" value="1"/>
</dbReference>
<comment type="caution">
    <text evidence="11">The sequence shown here is derived from an EMBL/GenBank/DDBJ whole genome shotgun (WGS) entry which is preliminary data.</text>
</comment>
<dbReference type="NCBIfam" id="TIGR01411">
    <property type="entry name" value="tatAE"/>
    <property type="match status" value="1"/>
</dbReference>
<evidence type="ECO:0000256" key="9">
    <source>
        <dbReference type="SAM" id="MobiDB-lite"/>
    </source>
</evidence>
<sequence>MKGGLSVPLIRRRASSHRGEVVCGLFGLGVPEVAVIAGVALLLFGPKKLPEVGKSLGKTVKSFQEAAKEFEAELKSASSSDTPETSESGQEKATVSKSDAADS</sequence>
<dbReference type="Proteomes" id="UP000265515">
    <property type="component" value="Unassembled WGS sequence"/>
</dbReference>
<feature type="region of interest" description="Disordered" evidence="9">
    <location>
        <begin position="73"/>
        <end position="103"/>
    </location>
</feature>
<dbReference type="GO" id="GO:0033281">
    <property type="term" value="C:TAT protein transport complex"/>
    <property type="evidence" value="ECO:0007669"/>
    <property type="project" value="EnsemblPlants"/>
</dbReference>
<protein>
    <recommendedName>
        <fullName evidence="13">Sec-independent protein translocase protein TatA</fullName>
    </recommendedName>
</protein>
<evidence type="ECO:0008006" key="13">
    <source>
        <dbReference type="Google" id="ProtNLM"/>
    </source>
</evidence>
<evidence type="ECO:0000313" key="11">
    <source>
        <dbReference type="EMBL" id="GBG75391.1"/>
    </source>
</evidence>
<dbReference type="NCBIfam" id="NF011430">
    <property type="entry name" value="PRK14861.1"/>
    <property type="match status" value="1"/>
</dbReference>
<reference evidence="11 12" key="1">
    <citation type="journal article" date="2018" name="Cell">
        <title>The Chara Genome: Secondary Complexity and Implications for Plant Terrestrialization.</title>
        <authorList>
            <person name="Nishiyama T."/>
            <person name="Sakayama H."/>
            <person name="Vries J.D."/>
            <person name="Buschmann H."/>
            <person name="Saint-Marcoux D."/>
            <person name="Ullrich K.K."/>
            <person name="Haas F.B."/>
            <person name="Vanderstraeten L."/>
            <person name="Becker D."/>
            <person name="Lang D."/>
            <person name="Vosolsobe S."/>
            <person name="Rombauts S."/>
            <person name="Wilhelmsson P.K.I."/>
            <person name="Janitza P."/>
            <person name="Kern R."/>
            <person name="Heyl A."/>
            <person name="Rumpler F."/>
            <person name="Villalobos L.I.A.C."/>
            <person name="Clay J.M."/>
            <person name="Skokan R."/>
            <person name="Toyoda A."/>
            <person name="Suzuki Y."/>
            <person name="Kagoshima H."/>
            <person name="Schijlen E."/>
            <person name="Tajeshwar N."/>
            <person name="Catarino B."/>
            <person name="Hetherington A.J."/>
            <person name="Saltykova A."/>
            <person name="Bonnot C."/>
            <person name="Breuninger H."/>
            <person name="Symeonidi A."/>
            <person name="Radhakrishnan G.V."/>
            <person name="Van Nieuwerburgh F."/>
            <person name="Deforce D."/>
            <person name="Chang C."/>
            <person name="Karol K.G."/>
            <person name="Hedrich R."/>
            <person name="Ulvskov P."/>
            <person name="Glockner G."/>
            <person name="Delwiche C.F."/>
            <person name="Petrasek J."/>
            <person name="Van de Peer Y."/>
            <person name="Friml J."/>
            <person name="Beilby M."/>
            <person name="Dolan L."/>
            <person name="Kohara Y."/>
            <person name="Sugano S."/>
            <person name="Fujiyama A."/>
            <person name="Delaux P.-M."/>
            <person name="Quint M."/>
            <person name="TheiBen G."/>
            <person name="Hagemann M."/>
            <person name="Harholt J."/>
            <person name="Dunand C."/>
            <person name="Zachgo S."/>
            <person name="Langdale J."/>
            <person name="Maumus F."/>
            <person name="Straeten D.V.D."/>
            <person name="Gould S.B."/>
            <person name="Rensing S.A."/>
        </authorList>
    </citation>
    <scope>NUCLEOTIDE SEQUENCE [LARGE SCALE GENOMIC DNA]</scope>
    <source>
        <strain evidence="11 12">S276</strain>
    </source>
</reference>
<evidence type="ECO:0000256" key="4">
    <source>
        <dbReference type="ARBA" id="ARBA00022927"/>
    </source>
</evidence>
<dbReference type="Gramene" id="GBG75391">
    <property type="protein sequence ID" value="GBG75391"/>
    <property type="gene ID" value="CBR_g20020"/>
</dbReference>
<dbReference type="EMBL" id="BFEA01000223">
    <property type="protein sequence ID" value="GBG75391.1"/>
    <property type="molecule type" value="Genomic_DNA"/>
</dbReference>
<dbReference type="OrthoDB" id="1923722at2759"/>
<keyword evidence="6" id="KW-0811">Translocation</keyword>
<dbReference type="PANTHER" id="PTHR33162">
    <property type="entry name" value="SEC-INDEPENDENT PROTEIN TRANSLOCASE PROTEIN TATA, CHLOROPLASTIC"/>
    <property type="match status" value="1"/>
</dbReference>
<keyword evidence="3 10" id="KW-0812">Transmembrane</keyword>
<keyword evidence="12" id="KW-1185">Reference proteome</keyword>
<dbReference type="AlphaFoldDB" id="A0A388KZD2"/>
<evidence type="ECO:0000256" key="10">
    <source>
        <dbReference type="SAM" id="Phobius"/>
    </source>
</evidence>
<feature type="transmembrane region" description="Helical" evidence="10">
    <location>
        <begin position="21"/>
        <end position="44"/>
    </location>
</feature>
<accession>A0A388KZD2</accession>
<dbReference type="PANTHER" id="PTHR33162:SF1">
    <property type="entry name" value="SEC-INDEPENDENT PROTEIN TRANSLOCASE PROTEIN TATA, CHLOROPLASTIC"/>
    <property type="match status" value="1"/>
</dbReference>
<dbReference type="HAMAP" id="MF_00236">
    <property type="entry name" value="TatA_E"/>
    <property type="match status" value="1"/>
</dbReference>
<evidence type="ECO:0000256" key="3">
    <source>
        <dbReference type="ARBA" id="ARBA00022692"/>
    </source>
</evidence>
<dbReference type="NCBIfam" id="NF011429">
    <property type="entry name" value="PRK14857.1"/>
    <property type="match status" value="1"/>
</dbReference>
<organism evidence="11 12">
    <name type="scientific">Chara braunii</name>
    <name type="common">Braun's stonewort</name>
    <dbReference type="NCBI Taxonomy" id="69332"/>
    <lineage>
        <taxon>Eukaryota</taxon>
        <taxon>Viridiplantae</taxon>
        <taxon>Streptophyta</taxon>
        <taxon>Charophyceae</taxon>
        <taxon>Charales</taxon>
        <taxon>Characeae</taxon>
        <taxon>Chara</taxon>
    </lineage>
</organism>
<feature type="compositionally biased region" description="Polar residues" evidence="9">
    <location>
        <begin position="76"/>
        <end position="97"/>
    </location>
</feature>
<dbReference type="Gene3D" id="1.20.5.3310">
    <property type="match status" value="1"/>
</dbReference>
<keyword evidence="4" id="KW-0653">Protein transport</keyword>
<dbReference type="InterPro" id="IPR006312">
    <property type="entry name" value="TatA/E"/>
</dbReference>
<keyword evidence="5 10" id="KW-1133">Transmembrane helix</keyword>